<dbReference type="EC" id="2.7.3.9" evidence="10"/>
<dbReference type="InterPro" id="IPR006318">
    <property type="entry name" value="PTS_EI-like"/>
</dbReference>
<evidence type="ECO:0000256" key="17">
    <source>
        <dbReference type="ARBA" id="ARBA00022683"/>
    </source>
</evidence>
<dbReference type="PROSITE" id="PS51350">
    <property type="entry name" value="PTS_HPR_DOM"/>
    <property type="match status" value="1"/>
</dbReference>
<dbReference type="Gene3D" id="3.20.20.60">
    <property type="entry name" value="Phosphoenolpyruvate-binding domains"/>
    <property type="match status" value="1"/>
</dbReference>
<dbReference type="InterPro" id="IPR000032">
    <property type="entry name" value="HPr-like"/>
</dbReference>
<dbReference type="InterPro" id="IPR015813">
    <property type="entry name" value="Pyrv/PenolPyrv_kinase-like_dom"/>
</dbReference>
<dbReference type="PROSITE" id="PS51096">
    <property type="entry name" value="PTS_EIIA_TYPE_4"/>
    <property type="match status" value="1"/>
</dbReference>
<dbReference type="InterPro" id="IPR036618">
    <property type="entry name" value="PtsI_HPr-bd_sf"/>
</dbReference>
<dbReference type="PANTHER" id="PTHR46244:SF3">
    <property type="entry name" value="PHOSPHOENOLPYRUVATE-PROTEIN PHOSPHOTRANSFERASE"/>
    <property type="match status" value="1"/>
</dbReference>
<comment type="function">
    <text evidence="6">General (non sugar-specific) component of the phosphoenolpyruvate-dependent sugar phosphotransferase system (sugar PTS). This major carbohydrate active-transport system catalyzes the phosphorylation of incoming sugar substrates concomitantly with their translocation across the cell membrane. The phosphoryl group from phosphoenolpyruvate (PEP) is transferred to the phosphoryl carrier protein HPr by enzyme I. Phospho-HPr then transfers it to the PTS EIIA domain.</text>
</comment>
<dbReference type="InterPro" id="IPR023151">
    <property type="entry name" value="PEP_util_CS"/>
</dbReference>
<gene>
    <name evidence="26" type="ORF">GCM10022288_20520</name>
</gene>
<dbReference type="NCBIfam" id="TIGR01003">
    <property type="entry name" value="PTS_HPr_family"/>
    <property type="match status" value="1"/>
</dbReference>
<evidence type="ECO:0000256" key="11">
    <source>
        <dbReference type="ARBA" id="ARBA00016544"/>
    </source>
</evidence>
<organism evidence="26 27">
    <name type="scientific">Gryllotalpicola kribbensis</name>
    <dbReference type="NCBI Taxonomy" id="993084"/>
    <lineage>
        <taxon>Bacteria</taxon>
        <taxon>Bacillati</taxon>
        <taxon>Actinomycetota</taxon>
        <taxon>Actinomycetes</taxon>
        <taxon>Micrococcales</taxon>
        <taxon>Microbacteriaceae</taxon>
        <taxon>Gryllotalpicola</taxon>
    </lineage>
</organism>
<name>A0ABP8AUA0_9MICO</name>
<keyword evidence="13" id="KW-0813">Transport</keyword>
<reference evidence="27" key="1">
    <citation type="journal article" date="2019" name="Int. J. Syst. Evol. Microbiol.">
        <title>The Global Catalogue of Microorganisms (GCM) 10K type strain sequencing project: providing services to taxonomists for standard genome sequencing and annotation.</title>
        <authorList>
            <consortium name="The Broad Institute Genomics Platform"/>
            <consortium name="The Broad Institute Genome Sequencing Center for Infectious Disease"/>
            <person name="Wu L."/>
            <person name="Ma J."/>
        </authorList>
    </citation>
    <scope>NUCLEOTIDE SEQUENCE [LARGE SCALE GENOMIC DNA]</scope>
    <source>
        <strain evidence="27">JCM 17593</strain>
    </source>
</reference>
<evidence type="ECO:0000256" key="19">
    <source>
        <dbReference type="ARBA" id="ARBA00022777"/>
    </source>
</evidence>
<evidence type="ECO:0000256" key="23">
    <source>
        <dbReference type="SAM" id="MobiDB-lite"/>
    </source>
</evidence>
<protein>
    <recommendedName>
        <fullName evidence="12">Phosphocarrier protein HPr</fullName>
        <ecNumber evidence="9">2.7.1.121</ecNumber>
        <ecNumber evidence="10">2.7.3.9</ecNumber>
    </recommendedName>
    <alternativeName>
        <fullName evidence="11">Phosphoenolpyruvate-protein phosphotransferase</fullName>
    </alternativeName>
    <alternativeName>
        <fullName evidence="21">Phosphotransferase system, enzyme I</fullName>
    </alternativeName>
</protein>
<evidence type="ECO:0000256" key="18">
    <source>
        <dbReference type="ARBA" id="ARBA00022723"/>
    </source>
</evidence>
<dbReference type="Gene3D" id="3.50.30.10">
    <property type="entry name" value="Phosphohistidine domain"/>
    <property type="match status" value="1"/>
</dbReference>
<keyword evidence="16" id="KW-0808">Transferase</keyword>
<dbReference type="InterPro" id="IPR036662">
    <property type="entry name" value="PTS_EIIA_man-typ_sf"/>
</dbReference>
<dbReference type="InterPro" id="IPR000121">
    <property type="entry name" value="PEP_util_C"/>
</dbReference>
<comment type="function">
    <text evidence="4">General (non sugar-specific) component of the phosphoenolpyruvate-dependent sugar phosphotransferase system (sugar PTS). This major carbohydrate active-transport system catalyzes the phosphorylation of incoming sugar substrates concomitantly with their translocation across the cell membrane. Enzyme I transfers the phosphoryl group from phosphoenolpyruvate (PEP) to the phosphoryl carrier protein (HPr).</text>
</comment>
<evidence type="ECO:0000256" key="9">
    <source>
        <dbReference type="ARBA" id="ARBA00012095"/>
    </source>
</evidence>
<evidence type="ECO:0000256" key="13">
    <source>
        <dbReference type="ARBA" id="ARBA00022448"/>
    </source>
</evidence>
<evidence type="ECO:0000256" key="12">
    <source>
        <dbReference type="ARBA" id="ARBA00020422"/>
    </source>
</evidence>
<evidence type="ECO:0000256" key="16">
    <source>
        <dbReference type="ARBA" id="ARBA00022679"/>
    </source>
</evidence>
<comment type="catalytic activity">
    <reaction evidence="1">
        <text>L-histidyl-[protein] + phosphoenolpyruvate = N(pros)-phospho-L-histidyl-[protein] + pyruvate</text>
        <dbReference type="Rhea" id="RHEA:23880"/>
        <dbReference type="Rhea" id="RHEA-COMP:9745"/>
        <dbReference type="Rhea" id="RHEA-COMP:9746"/>
        <dbReference type="ChEBI" id="CHEBI:15361"/>
        <dbReference type="ChEBI" id="CHEBI:29979"/>
        <dbReference type="ChEBI" id="CHEBI:58702"/>
        <dbReference type="ChEBI" id="CHEBI:64837"/>
        <dbReference type="EC" id="2.7.3.9"/>
    </reaction>
</comment>
<comment type="function">
    <text evidence="5">Component of the dihydroxyacetone kinase complex, which is responsible for the phosphoenolpyruvate (PEP)-dependent phosphorylation of dihydroxyacetone. DhaM serves as the phosphoryl donor. Is phosphorylated by phosphoenolpyruvate in an EI- and HPr-dependent reaction, and a phosphorelay system on histidine residues finally leads to phosphoryl transfer to DhaL and dihydroxyacetone.</text>
</comment>
<dbReference type="PROSITE" id="PS00742">
    <property type="entry name" value="PEP_ENZYMES_2"/>
    <property type="match status" value="1"/>
</dbReference>
<dbReference type="InterPro" id="IPR036637">
    <property type="entry name" value="Phosphohistidine_dom_sf"/>
</dbReference>
<evidence type="ECO:0000256" key="21">
    <source>
        <dbReference type="ARBA" id="ARBA00033235"/>
    </source>
</evidence>
<evidence type="ECO:0000256" key="10">
    <source>
        <dbReference type="ARBA" id="ARBA00012232"/>
    </source>
</evidence>
<evidence type="ECO:0000259" key="24">
    <source>
        <dbReference type="PROSITE" id="PS51096"/>
    </source>
</evidence>
<keyword evidence="14" id="KW-0963">Cytoplasm</keyword>
<dbReference type="SUPFAM" id="SSF51621">
    <property type="entry name" value="Phosphoenolpyruvate/pyruvate domain"/>
    <property type="match status" value="1"/>
</dbReference>
<dbReference type="PANTHER" id="PTHR46244">
    <property type="entry name" value="PHOSPHOENOLPYRUVATE-PROTEIN PHOSPHOTRANSFERASE"/>
    <property type="match status" value="1"/>
</dbReference>
<evidence type="ECO:0000256" key="2">
    <source>
        <dbReference type="ARBA" id="ARBA00001113"/>
    </source>
</evidence>
<dbReference type="SUPFAM" id="SSF47831">
    <property type="entry name" value="Enzyme I of the PEP:sugar phosphotransferase system HPr-binding (sub)domain"/>
    <property type="match status" value="1"/>
</dbReference>
<dbReference type="InterPro" id="IPR008731">
    <property type="entry name" value="PTS_EIN"/>
</dbReference>
<proteinExistence type="inferred from homology"/>
<keyword evidence="15" id="KW-0762">Sugar transport</keyword>
<dbReference type="EMBL" id="BAABBX010000015">
    <property type="protein sequence ID" value="GAA4190749.1"/>
    <property type="molecule type" value="Genomic_DNA"/>
</dbReference>
<evidence type="ECO:0000313" key="26">
    <source>
        <dbReference type="EMBL" id="GAA4190749.1"/>
    </source>
</evidence>
<dbReference type="Pfam" id="PF00381">
    <property type="entry name" value="PTS-HPr"/>
    <property type="match status" value="1"/>
</dbReference>
<accession>A0ABP8AUA0</accession>
<dbReference type="SUPFAM" id="SSF52009">
    <property type="entry name" value="Phosphohistidine domain"/>
    <property type="match status" value="1"/>
</dbReference>
<evidence type="ECO:0000256" key="14">
    <source>
        <dbReference type="ARBA" id="ARBA00022490"/>
    </source>
</evidence>
<evidence type="ECO:0000256" key="4">
    <source>
        <dbReference type="ARBA" id="ARBA00002728"/>
    </source>
</evidence>
<keyword evidence="17" id="KW-0598">Phosphotransferase system</keyword>
<evidence type="ECO:0000259" key="25">
    <source>
        <dbReference type="PROSITE" id="PS51350"/>
    </source>
</evidence>
<dbReference type="InterPro" id="IPR035895">
    <property type="entry name" value="HPr-like_sf"/>
</dbReference>
<dbReference type="InterPro" id="IPR040442">
    <property type="entry name" value="Pyrv_kinase-like_dom_sf"/>
</dbReference>
<dbReference type="CDD" id="cd00367">
    <property type="entry name" value="PTS-HPr_like"/>
    <property type="match status" value="1"/>
</dbReference>
<dbReference type="RefSeq" id="WP_344776525.1">
    <property type="nucleotide sequence ID" value="NZ_BAABBX010000015.1"/>
</dbReference>
<dbReference type="Proteomes" id="UP001500213">
    <property type="component" value="Unassembled WGS sequence"/>
</dbReference>
<feature type="region of interest" description="Disordered" evidence="23">
    <location>
        <begin position="247"/>
        <end position="293"/>
    </location>
</feature>
<evidence type="ECO:0000256" key="22">
    <source>
        <dbReference type="ARBA" id="ARBA00046577"/>
    </source>
</evidence>
<evidence type="ECO:0000313" key="27">
    <source>
        <dbReference type="Proteomes" id="UP001500213"/>
    </source>
</evidence>
<evidence type="ECO:0000256" key="1">
    <source>
        <dbReference type="ARBA" id="ARBA00000683"/>
    </source>
</evidence>
<comment type="caution">
    <text evidence="26">The sequence shown here is derived from an EMBL/GenBank/DDBJ whole genome shotgun (WGS) entry which is preliminary data.</text>
</comment>
<dbReference type="Pfam" id="PF00391">
    <property type="entry name" value="PEP-utilizers"/>
    <property type="match status" value="1"/>
</dbReference>
<keyword evidence="27" id="KW-1185">Reference proteome</keyword>
<sequence length="829" mass="82603">MIGIVVVSHSAALAQAALELAGQMVHGDAPRVALAAGTEDGGLGTDATRVAAAIDEVAQAAPDGVLVLVDLGSAVISAELALELRMSDAPVRLTSAPLVEGLVAALVTAAGGASLDAVAAEAEGSLAPKLAHLGDEPAGSSAAVAGGQPATSPADASPTATAVVTLINPAGLHARPAATLAAELAGFDATVRLRNRRTGAEVANAASMSALLTLGARQGDEVEASAEGTDAAAALAHLEQLAADGFGELDGEEDGPVPAARVSAGETAAPAEAAQPSSAGRPGIPISPGTAVGPVVRMPDAAVEPPDEATLTESERAAAAASLAPAFAAVHQSLTQRADRLTDERFRDARAVLEATAVLAADPALPEQAAELVTRLGATPERAAWLVLGALAELLTTQGGAMAERAADVRDLRGRIVAQLTGAIAPGLPDRSDPFVLVVDELAPADAALLGTTPCVALVTASGAPTSHTAILARSLGLPAVVWAGARELRDGDTVLVDGTRGEVEVAPSAERVAEASAHVDVAPFDGTGRTSDGHHIELLANVSGGAEAADAARAEGVGLFRTELVFLDRHEEPSVAEQTAAYRQVFAAFPGRHVVVRTLDAGSDKPLAFLPAAREQNPALGVRGYRTARARPDVLERQLSAIAAAAQAEGADAWVMAPMIATAAEARDFAAACRAHGLRQAGVMIETPAAALCADEILAEVDFVSIGTNDLAQYAMAADRQSGPLAELTDAWQPAVLRLIRLVGVAGAAAGKPVGVCGEAASDPALAPVLVGLGATSLSMAPRALDAVAAALGAVSREQCVAAAAAAAGASGPREARAAGAAVLSSTA</sequence>
<dbReference type="PROSITE" id="PS00370">
    <property type="entry name" value="PEP_ENZYMES_PHOS_SITE"/>
    <property type="match status" value="1"/>
</dbReference>
<dbReference type="NCBIfam" id="TIGR02364">
    <property type="entry name" value="dha_pts"/>
    <property type="match status" value="1"/>
</dbReference>
<dbReference type="InterPro" id="IPR018274">
    <property type="entry name" value="PEP_util_AS"/>
</dbReference>
<feature type="domain" description="PTS EIIA type-4" evidence="24">
    <location>
        <begin position="1"/>
        <end position="138"/>
    </location>
</feature>
<dbReference type="NCBIfam" id="TIGR01417">
    <property type="entry name" value="PTS_I_fam"/>
    <property type="match status" value="1"/>
</dbReference>
<dbReference type="InterPro" id="IPR001020">
    <property type="entry name" value="PTS_HPr_His_P_site"/>
</dbReference>
<dbReference type="Gene3D" id="1.10.274.10">
    <property type="entry name" value="PtsI, HPr-binding domain"/>
    <property type="match status" value="1"/>
</dbReference>
<dbReference type="PRINTS" id="PR00107">
    <property type="entry name" value="PHOSPHOCPHPR"/>
</dbReference>
<keyword evidence="20" id="KW-0460">Magnesium</keyword>
<comment type="subcellular location">
    <subcellularLocation>
        <location evidence="7">Cytoplasm</location>
    </subcellularLocation>
</comment>
<evidence type="ECO:0000256" key="3">
    <source>
        <dbReference type="ARBA" id="ARBA00001946"/>
    </source>
</evidence>
<evidence type="ECO:0000256" key="8">
    <source>
        <dbReference type="ARBA" id="ARBA00007837"/>
    </source>
</evidence>
<dbReference type="EC" id="2.7.1.121" evidence="9"/>
<dbReference type="InterPro" id="IPR008279">
    <property type="entry name" value="PEP-util_enz_mobile_dom"/>
</dbReference>
<dbReference type="InterPro" id="IPR012844">
    <property type="entry name" value="DhaM_N"/>
</dbReference>
<dbReference type="Pfam" id="PF02896">
    <property type="entry name" value="PEP-utilizers_C"/>
    <property type="match status" value="1"/>
</dbReference>
<feature type="domain" description="HPr" evidence="25">
    <location>
        <begin position="159"/>
        <end position="249"/>
    </location>
</feature>
<evidence type="ECO:0000256" key="5">
    <source>
        <dbReference type="ARBA" id="ARBA00002788"/>
    </source>
</evidence>
<comment type="subunit">
    <text evidence="22">Homodimer. The dihydroxyacetone kinase complex is composed of a homodimer of DhaM, a homodimer of DhaK and the subunit DhaL.</text>
</comment>
<evidence type="ECO:0000256" key="20">
    <source>
        <dbReference type="ARBA" id="ARBA00022842"/>
    </source>
</evidence>
<evidence type="ECO:0000256" key="15">
    <source>
        <dbReference type="ARBA" id="ARBA00022597"/>
    </source>
</evidence>
<keyword evidence="19" id="KW-0418">Kinase</keyword>
<dbReference type="Pfam" id="PF03610">
    <property type="entry name" value="EIIA-man"/>
    <property type="match status" value="1"/>
</dbReference>
<feature type="region of interest" description="Disordered" evidence="23">
    <location>
        <begin position="131"/>
        <end position="156"/>
    </location>
</feature>
<dbReference type="Gene3D" id="3.30.1340.10">
    <property type="entry name" value="HPr-like"/>
    <property type="match status" value="1"/>
</dbReference>
<comment type="catalytic activity">
    <reaction evidence="2">
        <text>dihydroxyacetone + phosphoenolpyruvate = dihydroxyacetone phosphate + pyruvate</text>
        <dbReference type="Rhea" id="RHEA:18381"/>
        <dbReference type="ChEBI" id="CHEBI:15361"/>
        <dbReference type="ChEBI" id="CHEBI:16016"/>
        <dbReference type="ChEBI" id="CHEBI:57642"/>
        <dbReference type="ChEBI" id="CHEBI:58702"/>
        <dbReference type="EC" id="2.7.1.121"/>
    </reaction>
</comment>
<dbReference type="Gene3D" id="3.40.50.510">
    <property type="entry name" value="Phosphotransferase system, mannose-type IIA component"/>
    <property type="match status" value="1"/>
</dbReference>
<dbReference type="SUPFAM" id="SSF53062">
    <property type="entry name" value="PTS system fructose IIA component-like"/>
    <property type="match status" value="1"/>
</dbReference>
<comment type="similarity">
    <text evidence="8">Belongs to the PEP-utilizing enzyme family.</text>
</comment>
<keyword evidence="18" id="KW-0479">Metal-binding</keyword>
<dbReference type="PRINTS" id="PR01736">
    <property type="entry name" value="PHPHTRNFRASE"/>
</dbReference>
<dbReference type="InterPro" id="IPR050499">
    <property type="entry name" value="PEP-utilizing_PTS_enzyme"/>
</dbReference>
<dbReference type="PROSITE" id="PS00369">
    <property type="entry name" value="PTS_HPR_HIS"/>
    <property type="match status" value="1"/>
</dbReference>
<evidence type="ECO:0000256" key="6">
    <source>
        <dbReference type="ARBA" id="ARBA00003681"/>
    </source>
</evidence>
<dbReference type="InterPro" id="IPR004701">
    <property type="entry name" value="PTS_EIIA_man-typ"/>
</dbReference>
<comment type="cofactor">
    <cofactor evidence="3">
        <name>Mg(2+)</name>
        <dbReference type="ChEBI" id="CHEBI:18420"/>
    </cofactor>
</comment>
<dbReference type="SUPFAM" id="SSF55594">
    <property type="entry name" value="HPr-like"/>
    <property type="match status" value="1"/>
</dbReference>
<evidence type="ECO:0000256" key="7">
    <source>
        <dbReference type="ARBA" id="ARBA00004496"/>
    </source>
</evidence>
<feature type="compositionally biased region" description="Low complexity" evidence="23">
    <location>
        <begin position="264"/>
        <end position="280"/>
    </location>
</feature>
<dbReference type="Pfam" id="PF05524">
    <property type="entry name" value="PEP-utilisers_N"/>
    <property type="match status" value="1"/>
</dbReference>